<dbReference type="KEGG" id="wms:ID128_04740"/>
<dbReference type="Proteomes" id="UP000516514">
    <property type="component" value="Chromosome"/>
</dbReference>
<reference evidence="3 4" key="1">
    <citation type="submission" date="2020-09" db="EMBL/GenBank/DDBJ databases">
        <title>An Earliest Endosymbiont, Wolbachia massiliensis sp. nov., Strain PL13 From the Bed Bug (Cimex hemipterius), Type strain of a New supergroup T.</title>
        <authorList>
            <person name="Laidoudi Y."/>
            <person name="Levasseur A."/>
            <person name="Medkour H."/>
            <person name="Maaloum M."/>
            <person name="BenKhedher M."/>
            <person name="Sambou M."/>
            <person name="Bassene H."/>
            <person name="Davoust B."/>
            <person name="Fenollar F."/>
            <person name="Raoult D."/>
            <person name="Mediannikov O."/>
        </authorList>
    </citation>
    <scope>NUCLEOTIDE SEQUENCE [LARGE SCALE GENOMIC DNA]</scope>
    <source>
        <strain evidence="3 4">PL13</strain>
    </source>
</reference>
<organism evidence="3 4">
    <name type="scientific">Candidatus Wolbachia massiliensis</name>
    <dbReference type="NCBI Taxonomy" id="1845000"/>
    <lineage>
        <taxon>Bacteria</taxon>
        <taxon>Pseudomonadati</taxon>
        <taxon>Pseudomonadota</taxon>
        <taxon>Alphaproteobacteria</taxon>
        <taxon>Rickettsiales</taxon>
        <taxon>Anaplasmataceae</taxon>
        <taxon>Wolbachieae</taxon>
        <taxon>Wolbachia</taxon>
    </lineage>
</organism>
<dbReference type="SUPFAM" id="SSF48403">
    <property type="entry name" value="Ankyrin repeat"/>
    <property type="match status" value="1"/>
</dbReference>
<feature type="transmembrane region" description="Helical" evidence="2">
    <location>
        <begin position="256"/>
        <end position="277"/>
    </location>
</feature>
<name>A0A7M3U370_9RICK</name>
<dbReference type="Gene3D" id="1.25.40.20">
    <property type="entry name" value="Ankyrin repeat-containing domain"/>
    <property type="match status" value="1"/>
</dbReference>
<proteinExistence type="predicted"/>
<evidence type="ECO:0000313" key="4">
    <source>
        <dbReference type="Proteomes" id="UP000516514"/>
    </source>
</evidence>
<dbReference type="SMART" id="SM00248">
    <property type="entry name" value="ANK"/>
    <property type="match status" value="3"/>
</dbReference>
<dbReference type="EMBL" id="CP061738">
    <property type="protein sequence ID" value="QOD38855.1"/>
    <property type="molecule type" value="Genomic_DNA"/>
</dbReference>
<accession>A0A7M3U370</accession>
<gene>
    <name evidence="3" type="ORF">ID128_04740</name>
</gene>
<dbReference type="Pfam" id="PF12796">
    <property type="entry name" value="Ank_2"/>
    <property type="match status" value="1"/>
</dbReference>
<keyword evidence="2" id="KW-1133">Transmembrane helix</keyword>
<feature type="region of interest" description="Disordered" evidence="1">
    <location>
        <begin position="170"/>
        <end position="219"/>
    </location>
</feature>
<feature type="transmembrane region" description="Helical" evidence="2">
    <location>
        <begin position="229"/>
        <end position="250"/>
    </location>
</feature>
<keyword evidence="4" id="KW-1185">Reference proteome</keyword>
<sequence>MSYNKIREIVTKNPDITAEEFGEELKKEKIDIKITNQDGWTLLYYAVRSEGPSIISDRSIFLEVVKLLTNLNIGTHFKDTASKTVLDTAAVNGQADVVKILLESGKFSEEEKFNALRSTIVQGNVQEAILLLSYVGCENKRAALSMALDIGKTEVTDAFLNSGKFNDENKAGSSASNGNVGNKPVPSESTDIGSTATPSSNNTATGSTDAQSSLRNEQETKYKESKGNFYASLAKDAVGVVITGLLIAAAVVIPSVAGAVVCGIVAALVTIATGLHVKNSTLPSYREMEENRVERAGTHIGI</sequence>
<protein>
    <submittedName>
        <fullName evidence="3">Ankyrin repeat domain-containing protein</fullName>
    </submittedName>
</protein>
<evidence type="ECO:0000256" key="1">
    <source>
        <dbReference type="SAM" id="MobiDB-lite"/>
    </source>
</evidence>
<dbReference type="InterPro" id="IPR002110">
    <property type="entry name" value="Ankyrin_rpt"/>
</dbReference>
<keyword evidence="2" id="KW-0472">Membrane</keyword>
<evidence type="ECO:0000313" key="3">
    <source>
        <dbReference type="EMBL" id="QOD38855.1"/>
    </source>
</evidence>
<dbReference type="AlphaFoldDB" id="A0A7M3U370"/>
<evidence type="ECO:0000256" key="2">
    <source>
        <dbReference type="SAM" id="Phobius"/>
    </source>
</evidence>
<feature type="compositionally biased region" description="Low complexity" evidence="1">
    <location>
        <begin position="193"/>
        <end position="208"/>
    </location>
</feature>
<keyword evidence="2" id="KW-0812">Transmembrane</keyword>
<feature type="compositionally biased region" description="Polar residues" evidence="1">
    <location>
        <begin position="171"/>
        <end position="180"/>
    </location>
</feature>
<dbReference type="InterPro" id="IPR036770">
    <property type="entry name" value="Ankyrin_rpt-contain_sf"/>
</dbReference>